<name>A0A7M7G5I5_NASVI</name>
<keyword evidence="3" id="KW-1185">Reference proteome</keyword>
<sequence>MRMRSIAAILLSAFLLASYEGQMAGADDWLSGLLSGVNAQVEQINRNVNQQVSRINQDVQAQVARVNEDVQAQVARAQEAAKNAKPGEYSVNQGNTVIINGNRGYYRTVNSGVDSEGRPYSIEIEDRVKDGVLRHTERIYNATTKRYQTFVSERKLSDPQAEPIFNNFTTTSQS</sequence>
<proteinExistence type="predicted"/>
<dbReference type="Proteomes" id="UP000002358">
    <property type="component" value="Chromosome 5"/>
</dbReference>
<reference evidence="2" key="1">
    <citation type="submission" date="2021-01" db="UniProtKB">
        <authorList>
            <consortium name="EnsemblMetazoa"/>
        </authorList>
    </citation>
    <scope>IDENTIFICATION</scope>
</reference>
<organism evidence="2 3">
    <name type="scientific">Nasonia vitripennis</name>
    <name type="common">Parasitic wasp</name>
    <dbReference type="NCBI Taxonomy" id="7425"/>
    <lineage>
        <taxon>Eukaryota</taxon>
        <taxon>Metazoa</taxon>
        <taxon>Ecdysozoa</taxon>
        <taxon>Arthropoda</taxon>
        <taxon>Hexapoda</taxon>
        <taxon>Insecta</taxon>
        <taxon>Pterygota</taxon>
        <taxon>Neoptera</taxon>
        <taxon>Endopterygota</taxon>
        <taxon>Hymenoptera</taxon>
        <taxon>Apocrita</taxon>
        <taxon>Proctotrupomorpha</taxon>
        <taxon>Chalcidoidea</taxon>
        <taxon>Pteromalidae</taxon>
        <taxon>Pteromalinae</taxon>
        <taxon>Nasonia</taxon>
    </lineage>
</organism>
<dbReference type="SMR" id="A0A7M7G5I5"/>
<keyword evidence="1" id="KW-0732">Signal</keyword>
<protein>
    <submittedName>
        <fullName evidence="2">Uncharacterized protein</fullName>
    </submittedName>
</protein>
<evidence type="ECO:0000313" key="3">
    <source>
        <dbReference type="Proteomes" id="UP000002358"/>
    </source>
</evidence>
<dbReference type="OrthoDB" id="7693257at2759"/>
<gene>
    <name evidence="2" type="primary">100119207</name>
</gene>
<accession>A0A7M7G5I5</accession>
<dbReference type="InParanoid" id="A0A7M7G5I5"/>
<dbReference type="EnsemblMetazoa" id="XM_001600014">
    <property type="protein sequence ID" value="XP_001600064"/>
    <property type="gene ID" value="LOC100119207"/>
</dbReference>
<evidence type="ECO:0000313" key="2">
    <source>
        <dbReference type="EnsemblMetazoa" id="XP_001600064"/>
    </source>
</evidence>
<evidence type="ECO:0000256" key="1">
    <source>
        <dbReference type="SAM" id="SignalP"/>
    </source>
</evidence>
<feature type="signal peptide" evidence="1">
    <location>
        <begin position="1"/>
        <end position="21"/>
    </location>
</feature>
<feature type="chain" id="PRO_5029827763" evidence="1">
    <location>
        <begin position="22"/>
        <end position="174"/>
    </location>
</feature>
<dbReference type="AlphaFoldDB" id="A0A7M7G5I5"/>